<evidence type="ECO:0008006" key="8">
    <source>
        <dbReference type="Google" id="ProtNLM"/>
    </source>
</evidence>
<evidence type="ECO:0000256" key="2">
    <source>
        <dbReference type="ARBA" id="ARBA00022801"/>
    </source>
</evidence>
<comment type="similarity">
    <text evidence="5">Belongs to the metallo-dependent hydrolases superfamily. Phosphotriesterase family.</text>
</comment>
<dbReference type="EMBL" id="WNXQ01000005">
    <property type="protein sequence ID" value="MWB78404.1"/>
    <property type="molecule type" value="Genomic_DNA"/>
</dbReference>
<protein>
    <recommendedName>
        <fullName evidence="8">Phosphotriesterase-related protein</fullName>
    </recommendedName>
</protein>
<feature type="modified residue" description="N6-carboxylysine" evidence="3 5">
    <location>
        <position position="137"/>
    </location>
</feature>
<feature type="binding site" evidence="4">
    <location>
        <position position="198"/>
    </location>
    <ligand>
        <name>Zn(2+)</name>
        <dbReference type="ChEBI" id="CHEBI:29105"/>
        <label>2</label>
    </ligand>
</feature>
<dbReference type="Pfam" id="PF02126">
    <property type="entry name" value="PTE"/>
    <property type="match status" value="1"/>
</dbReference>
<dbReference type="InterPro" id="IPR001559">
    <property type="entry name" value="Phosphotriesterase"/>
</dbReference>
<keyword evidence="1 4" id="KW-0479">Metal-binding</keyword>
<name>A0A844W6M8_9RHOB</name>
<feature type="binding site" evidence="4">
    <location>
        <position position="255"/>
    </location>
    <ligand>
        <name>Zn(2+)</name>
        <dbReference type="ChEBI" id="CHEBI:29105"/>
        <label>1</label>
    </ligand>
</feature>
<dbReference type="PANTHER" id="PTHR10819">
    <property type="entry name" value="PHOSPHOTRIESTERASE-RELATED"/>
    <property type="match status" value="1"/>
</dbReference>
<keyword evidence="2" id="KW-0378">Hydrolase</keyword>
<evidence type="ECO:0000313" key="7">
    <source>
        <dbReference type="Proteomes" id="UP000443843"/>
    </source>
</evidence>
<evidence type="ECO:0000313" key="6">
    <source>
        <dbReference type="EMBL" id="MWB78404.1"/>
    </source>
</evidence>
<dbReference type="InterPro" id="IPR032466">
    <property type="entry name" value="Metal_Hydrolase"/>
</dbReference>
<feature type="binding site" description="via carbamate group" evidence="4">
    <location>
        <position position="137"/>
    </location>
    <ligand>
        <name>Zn(2+)</name>
        <dbReference type="ChEBI" id="CHEBI:29105"/>
        <label>1</label>
    </ligand>
</feature>
<feature type="binding site" evidence="4">
    <location>
        <position position="170"/>
    </location>
    <ligand>
        <name>Zn(2+)</name>
        <dbReference type="ChEBI" id="CHEBI:29105"/>
        <label>2</label>
    </ligand>
</feature>
<dbReference type="PANTHER" id="PTHR10819:SF3">
    <property type="entry name" value="PHOSPHOTRIESTERASE-RELATED PROTEIN"/>
    <property type="match status" value="1"/>
</dbReference>
<accession>A0A844W6M8</accession>
<dbReference type="PROSITE" id="PS51347">
    <property type="entry name" value="PHOSPHOTRIESTERASE_2"/>
    <property type="match status" value="1"/>
</dbReference>
<sequence length="330" mass="36705">MRVSTVTGSVHPNELGRVLVHEHLRVAFPGAELEAGYIFDRAGFVERAVDLIHRLKAQGIGTIVDASPIELGRDPELMREVAEKGEINVICATGFYTEKVGLPGYWRIRSAEDIAALYINEIENGCLETGIRPGVIKCATSRQAPSDLERKVLRAVCIAHKATGLPIMTHTEDDLGAPEQQEIFAEEGVALDRCLIGHCSNSAEPAYHRQVCENGSFIGFDRIGMAFRHPDTVHADNIARLMKDGFVRQIMMSQDRFVEFAGKPFRPMPQADWDELSRMDHLVDGFLPLLKQRGVTDAQLDIMLIDNPRRFLTGAGILETQENNTEETTK</sequence>
<feature type="binding site" description="via carbamate group" evidence="4">
    <location>
        <position position="137"/>
    </location>
    <ligand>
        <name>Zn(2+)</name>
        <dbReference type="ChEBI" id="CHEBI:29105"/>
        <label>2</label>
    </ligand>
</feature>
<dbReference type="GO" id="GO:0008270">
    <property type="term" value="F:zinc ion binding"/>
    <property type="evidence" value="ECO:0007669"/>
    <property type="project" value="InterPro"/>
</dbReference>
<dbReference type="AlphaFoldDB" id="A0A844W6M8"/>
<evidence type="ECO:0000256" key="3">
    <source>
        <dbReference type="PIRSR" id="PIRSR601559-50"/>
    </source>
</evidence>
<feature type="binding site" evidence="4">
    <location>
        <position position="21"/>
    </location>
    <ligand>
        <name>Zn(2+)</name>
        <dbReference type="ChEBI" id="CHEBI:29105"/>
        <label>1</label>
    </ligand>
</feature>
<organism evidence="6 7">
    <name type="scientific">Pseudooceanicola pacificus</name>
    <dbReference type="NCBI Taxonomy" id="2676438"/>
    <lineage>
        <taxon>Bacteria</taxon>
        <taxon>Pseudomonadati</taxon>
        <taxon>Pseudomonadota</taxon>
        <taxon>Alphaproteobacteria</taxon>
        <taxon>Rhodobacterales</taxon>
        <taxon>Paracoccaceae</taxon>
        <taxon>Pseudooceanicola</taxon>
    </lineage>
</organism>
<comment type="caution">
    <text evidence="6">The sequence shown here is derived from an EMBL/GenBank/DDBJ whole genome shotgun (WGS) entry which is preliminary data.</text>
</comment>
<dbReference type="GO" id="GO:0016787">
    <property type="term" value="F:hydrolase activity"/>
    <property type="evidence" value="ECO:0007669"/>
    <property type="project" value="UniProtKB-KW"/>
</dbReference>
<evidence type="ECO:0000256" key="5">
    <source>
        <dbReference type="PROSITE-ProRule" id="PRU00679"/>
    </source>
</evidence>
<dbReference type="RefSeq" id="WP_160382684.1">
    <property type="nucleotide sequence ID" value="NZ_WNXQ01000005.1"/>
</dbReference>
<reference evidence="6 7" key="1">
    <citation type="submission" date="2019-11" db="EMBL/GenBank/DDBJ databases">
        <title>Pseudooceanicola pacifica sp. nov., isolated from deep-sea sediment of the Pacific Ocean.</title>
        <authorList>
            <person name="Lyu L."/>
        </authorList>
    </citation>
    <scope>NUCLEOTIDE SEQUENCE [LARGE SCALE GENOMIC DNA]</scope>
    <source>
        <strain evidence="6 7">216_PA32_1</strain>
    </source>
</reference>
<dbReference type="PIRSF" id="PIRSF016839">
    <property type="entry name" value="PhP"/>
    <property type="match status" value="1"/>
</dbReference>
<dbReference type="Proteomes" id="UP000443843">
    <property type="component" value="Unassembled WGS sequence"/>
</dbReference>
<proteinExistence type="inferred from homology"/>
<comment type="cofactor">
    <cofactor evidence="4">
        <name>a divalent metal cation</name>
        <dbReference type="ChEBI" id="CHEBI:60240"/>
    </cofactor>
    <text evidence="4">Binds 2 divalent metal cations per subunit.</text>
</comment>
<keyword evidence="7" id="KW-1185">Reference proteome</keyword>
<dbReference type="SUPFAM" id="SSF51556">
    <property type="entry name" value="Metallo-dependent hydrolases"/>
    <property type="match status" value="1"/>
</dbReference>
<feature type="binding site" evidence="4">
    <location>
        <position position="23"/>
    </location>
    <ligand>
        <name>Zn(2+)</name>
        <dbReference type="ChEBI" id="CHEBI:29105"/>
        <label>1</label>
    </ligand>
</feature>
<evidence type="ECO:0000256" key="4">
    <source>
        <dbReference type="PIRSR" id="PIRSR601559-51"/>
    </source>
</evidence>
<gene>
    <name evidence="6" type="ORF">GLS40_10235</name>
</gene>
<dbReference type="Gene3D" id="3.20.20.140">
    <property type="entry name" value="Metal-dependent hydrolases"/>
    <property type="match status" value="1"/>
</dbReference>
<evidence type="ECO:0000256" key="1">
    <source>
        <dbReference type="ARBA" id="ARBA00022723"/>
    </source>
</evidence>